<evidence type="ECO:0000313" key="4">
    <source>
        <dbReference type="Proteomes" id="UP000192223"/>
    </source>
</evidence>
<feature type="transmembrane region" description="Helical" evidence="3">
    <location>
        <begin position="16"/>
        <end position="36"/>
    </location>
</feature>
<gene>
    <name evidence="5" type="primary">LOC108732335</name>
</gene>
<reference evidence="5" key="1">
    <citation type="submission" date="2025-08" db="UniProtKB">
        <authorList>
            <consortium name="RefSeq"/>
        </authorList>
    </citation>
    <scope>IDENTIFICATION</scope>
    <source>
        <tissue evidence="5">Entire body</tissue>
    </source>
</reference>
<keyword evidence="4" id="KW-1185">Reference proteome</keyword>
<dbReference type="GO" id="GO:0003993">
    <property type="term" value="F:acid phosphatase activity"/>
    <property type="evidence" value="ECO:0007669"/>
    <property type="project" value="UniProtKB-EC"/>
</dbReference>
<keyword evidence="3" id="KW-0472">Membrane</keyword>
<keyword evidence="3" id="KW-1133">Transmembrane helix</keyword>
<dbReference type="PANTHER" id="PTHR11567:SF205">
    <property type="entry name" value="GH28721P-RELATED"/>
    <property type="match status" value="1"/>
</dbReference>
<dbReference type="InterPro" id="IPR050645">
    <property type="entry name" value="Histidine_acid_phosphatase"/>
</dbReference>
<dbReference type="InterPro" id="IPR029033">
    <property type="entry name" value="His_PPase_superfam"/>
</dbReference>
<dbReference type="InterPro" id="IPR000560">
    <property type="entry name" value="His_Pase_clade-2"/>
</dbReference>
<comment type="catalytic activity">
    <reaction evidence="1">
        <text>a phosphate monoester + H2O = an alcohol + phosphate</text>
        <dbReference type="Rhea" id="RHEA:15017"/>
        <dbReference type="ChEBI" id="CHEBI:15377"/>
        <dbReference type="ChEBI" id="CHEBI:30879"/>
        <dbReference type="ChEBI" id="CHEBI:43474"/>
        <dbReference type="ChEBI" id="CHEBI:67140"/>
        <dbReference type="EC" id="3.1.3.2"/>
    </reaction>
</comment>
<dbReference type="InParanoid" id="A0A7F5R396"/>
<evidence type="ECO:0000256" key="2">
    <source>
        <dbReference type="ARBA" id="ARBA00005375"/>
    </source>
</evidence>
<evidence type="ECO:0000313" key="5">
    <source>
        <dbReference type="RefSeq" id="XP_025829698.1"/>
    </source>
</evidence>
<proteinExistence type="inferred from homology"/>
<evidence type="ECO:0000256" key="3">
    <source>
        <dbReference type="SAM" id="Phobius"/>
    </source>
</evidence>
<dbReference type="OrthoDB" id="5821688at2759"/>
<keyword evidence="3" id="KW-0812">Transmembrane</keyword>
<dbReference type="KEGG" id="apln:108732335"/>
<dbReference type="AlphaFoldDB" id="A0A7F5R396"/>
<dbReference type="SUPFAM" id="SSF53254">
    <property type="entry name" value="Phosphoglycerate mutase-like"/>
    <property type="match status" value="1"/>
</dbReference>
<dbReference type="RefSeq" id="XP_025829698.1">
    <property type="nucleotide sequence ID" value="XM_025973913.1"/>
</dbReference>
<protein>
    <submittedName>
        <fullName evidence="5">Venom acid phosphatase Acph-1 isoform X1</fullName>
    </submittedName>
</protein>
<sequence>MVTPNLVRKISSKRTLVSSMIVGAVAVTILITISVINARVINDDPKELQLLHVIYRHGPRTPADTYPNDPYINETFYPVGWGQITNPGKVQMYELGKWLRERYGNFLGSLYNPSEFYVQTTDVDRTKVTAQLINAGLWPPNSVQKWGPLDWQPIPVHSEPLHLDHLLLVRKPCAQYSLELERLEKSDEIQLMLNEYKDLFNNLTAITGKNVKTFDDVQDIYSTLIAEEHFNLTLPEWTKDYFPDKMVPPTVFSYVLNAYNTKLQRLKGDILKKLHRCSSTPINYTRL</sequence>
<dbReference type="PROSITE" id="PS00616">
    <property type="entry name" value="HIS_ACID_PHOSPHAT_1"/>
    <property type="match status" value="1"/>
</dbReference>
<dbReference type="Pfam" id="PF00328">
    <property type="entry name" value="His_Phos_2"/>
    <property type="match status" value="1"/>
</dbReference>
<dbReference type="Gene3D" id="3.40.50.1240">
    <property type="entry name" value="Phosphoglycerate mutase-like"/>
    <property type="match status" value="1"/>
</dbReference>
<dbReference type="GeneID" id="108732335"/>
<dbReference type="PANTHER" id="PTHR11567">
    <property type="entry name" value="ACID PHOSPHATASE-RELATED"/>
    <property type="match status" value="1"/>
</dbReference>
<dbReference type="Proteomes" id="UP000192223">
    <property type="component" value="Unplaced"/>
</dbReference>
<organism evidence="4 5">
    <name type="scientific">Agrilus planipennis</name>
    <name type="common">Emerald ash borer</name>
    <name type="synonym">Agrilus marcopoli</name>
    <dbReference type="NCBI Taxonomy" id="224129"/>
    <lineage>
        <taxon>Eukaryota</taxon>
        <taxon>Metazoa</taxon>
        <taxon>Ecdysozoa</taxon>
        <taxon>Arthropoda</taxon>
        <taxon>Hexapoda</taxon>
        <taxon>Insecta</taxon>
        <taxon>Pterygota</taxon>
        <taxon>Neoptera</taxon>
        <taxon>Endopterygota</taxon>
        <taxon>Coleoptera</taxon>
        <taxon>Polyphaga</taxon>
        <taxon>Elateriformia</taxon>
        <taxon>Buprestoidea</taxon>
        <taxon>Buprestidae</taxon>
        <taxon>Agrilinae</taxon>
        <taxon>Agrilus</taxon>
    </lineage>
</organism>
<accession>A0A7F5R396</accession>
<name>A0A7F5R396_AGRPL</name>
<evidence type="ECO:0000256" key="1">
    <source>
        <dbReference type="ARBA" id="ARBA00000032"/>
    </source>
</evidence>
<dbReference type="InterPro" id="IPR033379">
    <property type="entry name" value="Acid_Pase_AS"/>
</dbReference>
<comment type="similarity">
    <text evidence="2">Belongs to the histidine acid phosphatase family.</text>
</comment>
<dbReference type="CDD" id="cd07061">
    <property type="entry name" value="HP_HAP_like"/>
    <property type="match status" value="1"/>
</dbReference>